<proteinExistence type="predicted"/>
<dbReference type="InterPro" id="IPR036163">
    <property type="entry name" value="HMA_dom_sf"/>
</dbReference>
<sequence>MESTFLTTNAAASLFPIANTLKPTSRTQLVTQQFGSVSLSRSMGAAEFRKPVKSRIECLSSSPVPLESAGGGFVGKDGDGGSGGGGGGGDGAAEGGEMNLSGGAPVVDDVSALSSDVIILEVGGMTCGGCAASVKRILESQPQVSSAIVDLTTEVATVWPATDAKDGPNWQVQLGEALANHLTNCGFKSKLKGQGSNEGVYLFI</sequence>
<name>A0AAV3PPI5_LITER</name>
<dbReference type="CDD" id="cd00371">
    <property type="entry name" value="HMA"/>
    <property type="match status" value="1"/>
</dbReference>
<evidence type="ECO:0000259" key="4">
    <source>
        <dbReference type="PROSITE" id="PS50846"/>
    </source>
</evidence>
<dbReference type="AlphaFoldDB" id="A0AAV3PPI5"/>
<keyword evidence="6" id="KW-1185">Reference proteome</keyword>
<dbReference type="FunFam" id="3.30.70.100:FF:000047">
    <property type="entry name" value="Copper-transporting ATPase PAA1, chloroplastic"/>
    <property type="match status" value="1"/>
</dbReference>
<feature type="domain" description="HMA" evidence="4">
    <location>
        <begin position="116"/>
        <end position="190"/>
    </location>
</feature>
<dbReference type="InterPro" id="IPR017969">
    <property type="entry name" value="Heavy-metal-associated_CS"/>
</dbReference>
<protein>
    <submittedName>
        <fullName evidence="5">Primary active transporter</fullName>
    </submittedName>
</protein>
<evidence type="ECO:0000313" key="6">
    <source>
        <dbReference type="Proteomes" id="UP001454036"/>
    </source>
</evidence>
<dbReference type="Gene3D" id="3.30.70.100">
    <property type="match status" value="1"/>
</dbReference>
<dbReference type="InterPro" id="IPR006121">
    <property type="entry name" value="HMA_dom"/>
</dbReference>
<dbReference type="Pfam" id="PF00403">
    <property type="entry name" value="HMA"/>
    <property type="match status" value="1"/>
</dbReference>
<dbReference type="Proteomes" id="UP001454036">
    <property type="component" value="Unassembled WGS sequence"/>
</dbReference>
<accession>A0AAV3PPI5</accession>
<dbReference type="GO" id="GO:0016020">
    <property type="term" value="C:membrane"/>
    <property type="evidence" value="ECO:0007669"/>
    <property type="project" value="UniProtKB-SubCell"/>
</dbReference>
<feature type="region of interest" description="Disordered" evidence="3">
    <location>
        <begin position="69"/>
        <end position="99"/>
    </location>
</feature>
<comment type="caution">
    <text evidence="5">The sequence shown here is derived from an EMBL/GenBank/DDBJ whole genome shotgun (WGS) entry which is preliminary data.</text>
</comment>
<dbReference type="GO" id="GO:0009626">
    <property type="term" value="P:plant-type hypersensitive response"/>
    <property type="evidence" value="ECO:0007669"/>
    <property type="project" value="UniProtKB-KW"/>
</dbReference>
<comment type="subcellular location">
    <subcellularLocation>
        <location evidence="1">Membrane</location>
        <topology evidence="1">Peripheral membrane protein</topology>
    </subcellularLocation>
</comment>
<dbReference type="EMBL" id="BAABME010002018">
    <property type="protein sequence ID" value="GAA0152631.1"/>
    <property type="molecule type" value="Genomic_DNA"/>
</dbReference>
<dbReference type="PROSITE" id="PS50846">
    <property type="entry name" value="HMA_2"/>
    <property type="match status" value="1"/>
</dbReference>
<gene>
    <name evidence="5" type="ORF">LIER_11062</name>
</gene>
<evidence type="ECO:0000313" key="5">
    <source>
        <dbReference type="EMBL" id="GAA0152631.1"/>
    </source>
</evidence>
<evidence type="ECO:0000256" key="2">
    <source>
        <dbReference type="ARBA" id="ARBA00022723"/>
    </source>
</evidence>
<dbReference type="SUPFAM" id="SSF55008">
    <property type="entry name" value="HMA, heavy metal-associated domain"/>
    <property type="match status" value="1"/>
</dbReference>
<dbReference type="GO" id="GO:0046872">
    <property type="term" value="F:metal ion binding"/>
    <property type="evidence" value="ECO:0007669"/>
    <property type="project" value="UniProtKB-KW"/>
</dbReference>
<keyword evidence="2" id="KW-0479">Metal-binding</keyword>
<evidence type="ECO:0000256" key="3">
    <source>
        <dbReference type="SAM" id="MobiDB-lite"/>
    </source>
</evidence>
<dbReference type="PROSITE" id="PS01047">
    <property type="entry name" value="HMA_1"/>
    <property type="match status" value="1"/>
</dbReference>
<organism evidence="5 6">
    <name type="scientific">Lithospermum erythrorhizon</name>
    <name type="common">Purple gromwell</name>
    <name type="synonym">Lithospermum officinale var. erythrorhizon</name>
    <dbReference type="NCBI Taxonomy" id="34254"/>
    <lineage>
        <taxon>Eukaryota</taxon>
        <taxon>Viridiplantae</taxon>
        <taxon>Streptophyta</taxon>
        <taxon>Embryophyta</taxon>
        <taxon>Tracheophyta</taxon>
        <taxon>Spermatophyta</taxon>
        <taxon>Magnoliopsida</taxon>
        <taxon>eudicotyledons</taxon>
        <taxon>Gunneridae</taxon>
        <taxon>Pentapetalae</taxon>
        <taxon>asterids</taxon>
        <taxon>lamiids</taxon>
        <taxon>Boraginales</taxon>
        <taxon>Boraginaceae</taxon>
        <taxon>Boraginoideae</taxon>
        <taxon>Lithospermeae</taxon>
        <taxon>Lithospermum</taxon>
    </lineage>
</organism>
<reference evidence="5 6" key="1">
    <citation type="submission" date="2024-01" db="EMBL/GenBank/DDBJ databases">
        <title>The complete chloroplast genome sequence of Lithospermum erythrorhizon: insights into the phylogenetic relationship among Boraginaceae species and the maternal lineages of purple gromwells.</title>
        <authorList>
            <person name="Okada T."/>
            <person name="Watanabe K."/>
        </authorList>
    </citation>
    <scope>NUCLEOTIDE SEQUENCE [LARGE SCALE GENOMIC DNA]</scope>
</reference>
<feature type="compositionally biased region" description="Gly residues" evidence="3">
    <location>
        <begin position="69"/>
        <end position="94"/>
    </location>
</feature>
<evidence type="ECO:0000256" key="1">
    <source>
        <dbReference type="ARBA" id="ARBA00004170"/>
    </source>
</evidence>